<dbReference type="InterPro" id="IPR057567">
    <property type="entry name" value="TPR_TTI1_C"/>
</dbReference>
<organism evidence="2 3">
    <name type="scientific">Cichlidogyrus casuarinus</name>
    <dbReference type="NCBI Taxonomy" id="1844966"/>
    <lineage>
        <taxon>Eukaryota</taxon>
        <taxon>Metazoa</taxon>
        <taxon>Spiralia</taxon>
        <taxon>Lophotrochozoa</taxon>
        <taxon>Platyhelminthes</taxon>
        <taxon>Monogenea</taxon>
        <taxon>Monopisthocotylea</taxon>
        <taxon>Dactylogyridea</taxon>
        <taxon>Ancyrocephalidae</taxon>
        <taxon>Cichlidogyrus</taxon>
    </lineage>
</organism>
<dbReference type="Proteomes" id="UP001626550">
    <property type="component" value="Unassembled WGS sequence"/>
</dbReference>
<proteinExistence type="predicted"/>
<comment type="caution">
    <text evidence="2">The sequence shown here is derived from an EMBL/GenBank/DDBJ whole genome shotgun (WGS) entry which is preliminary data.</text>
</comment>
<evidence type="ECO:0000313" key="2">
    <source>
        <dbReference type="EMBL" id="KAL3320329.1"/>
    </source>
</evidence>
<evidence type="ECO:0000259" key="1">
    <source>
        <dbReference type="Pfam" id="PF24181"/>
    </source>
</evidence>
<feature type="domain" description="TTI1 C-terminal TPR" evidence="1">
    <location>
        <begin position="45"/>
        <end position="232"/>
    </location>
</feature>
<evidence type="ECO:0000313" key="3">
    <source>
        <dbReference type="Proteomes" id="UP001626550"/>
    </source>
</evidence>
<dbReference type="AlphaFoldDB" id="A0ABD2QLD8"/>
<name>A0ABD2QLD8_9PLAT</name>
<gene>
    <name evidence="2" type="ORF">Ciccas_000998</name>
</gene>
<dbReference type="InterPro" id="IPR052587">
    <property type="entry name" value="TELO2-interacting_protein_1"/>
</dbReference>
<accession>A0ABD2QLD8</accession>
<reference evidence="2 3" key="1">
    <citation type="submission" date="2024-11" db="EMBL/GenBank/DDBJ databases">
        <title>Adaptive evolution of stress response genes in parasites aligns with host niche diversity.</title>
        <authorList>
            <person name="Hahn C."/>
            <person name="Resl P."/>
        </authorList>
    </citation>
    <scope>NUCLEOTIDE SEQUENCE [LARGE SCALE GENOMIC DNA]</scope>
    <source>
        <strain evidence="2">EGGRZ-B1_66</strain>
        <tissue evidence="2">Body</tissue>
    </source>
</reference>
<protein>
    <recommendedName>
        <fullName evidence="1">TTI1 C-terminal TPR domain-containing protein</fullName>
    </recommendedName>
</protein>
<dbReference type="PANTHER" id="PTHR18460">
    <property type="entry name" value="TEL2 INTERACTING PROTEIN 1 TTI1 FAMILY MEMBER"/>
    <property type="match status" value="1"/>
</dbReference>
<dbReference type="PANTHER" id="PTHR18460:SF3">
    <property type="entry name" value="TELO2-INTERACTING PROTEIN 1 HOMOLOG"/>
    <property type="match status" value="1"/>
</dbReference>
<sequence length="237" mass="27137">MDLVYEACSKEFLTIFKLLLRIPNFKRLPAIDISEVTEECPLERTKRRADDELTNSPDDRLHLIEQILLRTVHLMAHEQEEARLLSMNVVILCLEELRETDHLLLPSTHKVWGYLGARFRDKSILVLEKAYDLFLTLAATARSFVRQRVTASLFDSFCSFLDKSQDPATYGIREHSTLHRIQLRFVSTVGLVSLHLKLDSKCVARLEQCLVSLANHPYLAQAAQSSLALIAQTKEAY</sequence>
<dbReference type="Pfam" id="PF24181">
    <property type="entry name" value="TPR_TTI1_C"/>
    <property type="match status" value="1"/>
</dbReference>
<dbReference type="EMBL" id="JBJKFK010000060">
    <property type="protein sequence ID" value="KAL3320329.1"/>
    <property type="molecule type" value="Genomic_DNA"/>
</dbReference>
<keyword evidence="3" id="KW-1185">Reference proteome</keyword>